<protein>
    <recommendedName>
        <fullName evidence="3">XRE family transcriptional regulator</fullName>
    </recommendedName>
</protein>
<proteinExistence type="predicted"/>
<gene>
    <name evidence="1" type="ORF">EDD19_102205</name>
</gene>
<dbReference type="Proteomes" id="UP000295805">
    <property type="component" value="Unassembled WGS sequence"/>
</dbReference>
<evidence type="ECO:0000313" key="2">
    <source>
        <dbReference type="Proteomes" id="UP000295805"/>
    </source>
</evidence>
<comment type="caution">
    <text evidence="1">The sequence shown here is derived from an EMBL/GenBank/DDBJ whole genome shotgun (WGS) entry which is preliminary data.</text>
</comment>
<evidence type="ECO:0008006" key="3">
    <source>
        <dbReference type="Google" id="ProtNLM"/>
    </source>
</evidence>
<dbReference type="Gene3D" id="1.10.260.40">
    <property type="entry name" value="lambda repressor-like DNA-binding domains"/>
    <property type="match status" value="1"/>
</dbReference>
<evidence type="ECO:0000313" key="1">
    <source>
        <dbReference type="EMBL" id="TCW26306.1"/>
    </source>
</evidence>
<organism evidence="1 2">
    <name type="scientific">Dietzia cinnamea</name>
    <dbReference type="NCBI Taxonomy" id="321318"/>
    <lineage>
        <taxon>Bacteria</taxon>
        <taxon>Bacillati</taxon>
        <taxon>Actinomycetota</taxon>
        <taxon>Actinomycetes</taxon>
        <taxon>Mycobacteriales</taxon>
        <taxon>Dietziaceae</taxon>
        <taxon>Dietzia</taxon>
    </lineage>
</organism>
<sequence>MDPSLARAARALCLVSTKLVALRSGLDEQRIREYERGVGALDAAEVQALTDALTYFGARFIPESDRGGVGVRRKFTRTKVEMIDTWEAEGGPVGEDDV</sequence>
<dbReference type="AlphaFoldDB" id="A0A4R3ZZQ5"/>
<dbReference type="EMBL" id="SMCX01000002">
    <property type="protein sequence ID" value="TCW26306.1"/>
    <property type="molecule type" value="Genomic_DNA"/>
</dbReference>
<accession>A0A4R3ZZQ5</accession>
<dbReference type="GO" id="GO:0003677">
    <property type="term" value="F:DNA binding"/>
    <property type="evidence" value="ECO:0007669"/>
    <property type="project" value="InterPro"/>
</dbReference>
<name>A0A4R3ZZQ5_9ACTN</name>
<reference evidence="1 2" key="1">
    <citation type="submission" date="2019-03" db="EMBL/GenBank/DDBJ databases">
        <title>Root nodule microbial communities of legume samples collected from USA, Mexico and Botswana.</title>
        <authorList>
            <person name="Hirsch A."/>
        </authorList>
    </citation>
    <scope>NUCLEOTIDE SEQUENCE [LARGE SCALE GENOMIC DNA]</scope>
    <source>
        <strain evidence="1 2">55</strain>
    </source>
</reference>
<dbReference type="InterPro" id="IPR010982">
    <property type="entry name" value="Lambda_DNA-bd_dom_sf"/>
</dbReference>